<name>A0A2T6KLX4_9RHOB</name>
<gene>
    <name evidence="7" type="ORF">C8N45_102238</name>
</gene>
<dbReference type="AlphaFoldDB" id="A0A2T6KLX4"/>
<dbReference type="OrthoDB" id="9814092at2"/>
<dbReference type="GO" id="GO:0032049">
    <property type="term" value="P:cardiolipin biosynthetic process"/>
    <property type="evidence" value="ECO:0007669"/>
    <property type="project" value="UniProtKB-ARBA"/>
</dbReference>
<feature type="domain" description="PLD phosphodiesterase" evidence="6">
    <location>
        <begin position="162"/>
        <end position="189"/>
    </location>
</feature>
<evidence type="ECO:0000256" key="4">
    <source>
        <dbReference type="ARBA" id="ARBA00022525"/>
    </source>
</evidence>
<dbReference type="PANTHER" id="PTHR21248">
    <property type="entry name" value="CARDIOLIPIN SYNTHASE"/>
    <property type="match status" value="1"/>
</dbReference>
<comment type="caution">
    <text evidence="7">The sequence shown here is derived from an EMBL/GenBank/DDBJ whole genome shotgun (WGS) entry which is preliminary data.</text>
</comment>
<evidence type="ECO:0000259" key="6">
    <source>
        <dbReference type="PROSITE" id="PS50035"/>
    </source>
</evidence>
<accession>A0A2T6KLX4</accession>
<dbReference type="GO" id="GO:0030572">
    <property type="term" value="F:phosphatidyltransferase activity"/>
    <property type="evidence" value="ECO:0007669"/>
    <property type="project" value="UniProtKB-ARBA"/>
</dbReference>
<dbReference type="Pfam" id="PF13091">
    <property type="entry name" value="PLDc_2"/>
    <property type="match status" value="2"/>
</dbReference>
<sequence>MRILRAILHAAFAISLIGCTYVPFDVQREDTVAISPEGTRAALTAKRLSGGGQGQVVLAPLADGNDALGARLGMIESAEQSIDIKTFLIKPDIAGTLIWLKLYEAAERGVRVRLLYDDVFTSATDDQIATLDTHPNVEIRVFNPLSRNSITAVNFLLDFRRVNRRMHNKAFITDGSLAIIGGRNIADEYFQIGIDHEFADFDLFVAGQPVRELSSAFDLYWNDPWTVPLSSFASSNDLPVARALQSFRERADTDEAEIYQRAIASRYLSDLREGRAPLFAGYARVVVDDPAKLRTPPAVGPFTVGNALLQTINLAQHDVLVMTPYFVPEEYGASFFEHLVDRGVRVRIATNSLASTNHAYVHGAYARYRDQLAAAGVEFIEARADAAILTGSANASLTMHTKLVIVDDRYLFVGSPNFDPRSIRQNAEVGMVIDSPDLALSIRERVDEIAKDFAFRYEISPNGAATWRYDGTQQQEVFTWEPLAGFWPSFIATVTGLLPIESQL</sequence>
<dbReference type="PROSITE" id="PS51257">
    <property type="entry name" value="PROKAR_LIPOPROTEIN"/>
    <property type="match status" value="1"/>
</dbReference>
<dbReference type="PROSITE" id="PS50035">
    <property type="entry name" value="PLD"/>
    <property type="match status" value="2"/>
</dbReference>
<dbReference type="GO" id="GO:0005576">
    <property type="term" value="C:extracellular region"/>
    <property type="evidence" value="ECO:0007669"/>
    <property type="project" value="UniProtKB-SubCell"/>
</dbReference>
<dbReference type="Proteomes" id="UP000244523">
    <property type="component" value="Unassembled WGS sequence"/>
</dbReference>
<dbReference type="InterPro" id="IPR001736">
    <property type="entry name" value="PLipase_D/transphosphatidylase"/>
</dbReference>
<protein>
    <recommendedName>
        <fullName evidence="3">Phospholipase D</fullName>
    </recommendedName>
    <alternativeName>
        <fullName evidence="5">Choline phosphatase</fullName>
    </alternativeName>
</protein>
<dbReference type="SUPFAM" id="SSF56024">
    <property type="entry name" value="Phospholipase D/nuclease"/>
    <property type="match status" value="2"/>
</dbReference>
<evidence type="ECO:0000256" key="1">
    <source>
        <dbReference type="ARBA" id="ARBA00003145"/>
    </source>
</evidence>
<feature type="domain" description="PLD phosphodiesterase" evidence="6">
    <location>
        <begin position="395"/>
        <end position="422"/>
    </location>
</feature>
<dbReference type="EMBL" id="QBUD01000002">
    <property type="protein sequence ID" value="PUB17228.1"/>
    <property type="molecule type" value="Genomic_DNA"/>
</dbReference>
<evidence type="ECO:0000256" key="3">
    <source>
        <dbReference type="ARBA" id="ARBA00018392"/>
    </source>
</evidence>
<evidence type="ECO:0000313" key="8">
    <source>
        <dbReference type="Proteomes" id="UP000244523"/>
    </source>
</evidence>
<comment type="function">
    <text evidence="1">Could be a virulence factor.</text>
</comment>
<reference evidence="7 8" key="1">
    <citation type="submission" date="2018-04" db="EMBL/GenBank/DDBJ databases">
        <title>Genomic Encyclopedia of Archaeal and Bacterial Type Strains, Phase II (KMG-II): from individual species to whole genera.</title>
        <authorList>
            <person name="Goeker M."/>
        </authorList>
    </citation>
    <scope>NUCLEOTIDE SEQUENCE [LARGE SCALE GENOMIC DNA]</scope>
    <source>
        <strain evidence="7 8">DSM 29955</strain>
    </source>
</reference>
<dbReference type="CDD" id="cd09111">
    <property type="entry name" value="PLDc_ymdC_like_1"/>
    <property type="match status" value="1"/>
</dbReference>
<evidence type="ECO:0000313" key="7">
    <source>
        <dbReference type="EMBL" id="PUB17228.1"/>
    </source>
</evidence>
<dbReference type="CDD" id="cd09113">
    <property type="entry name" value="PLDc_ymdC_like_2"/>
    <property type="match status" value="1"/>
</dbReference>
<organism evidence="7 8">
    <name type="scientific">Yoonia sediminilitoris</name>
    <dbReference type="NCBI Taxonomy" id="1286148"/>
    <lineage>
        <taxon>Bacteria</taxon>
        <taxon>Pseudomonadati</taxon>
        <taxon>Pseudomonadota</taxon>
        <taxon>Alphaproteobacteria</taxon>
        <taxon>Rhodobacterales</taxon>
        <taxon>Paracoccaceae</taxon>
        <taxon>Yoonia</taxon>
    </lineage>
</organism>
<dbReference type="Gene3D" id="3.30.870.10">
    <property type="entry name" value="Endonuclease Chain A"/>
    <property type="match status" value="2"/>
</dbReference>
<keyword evidence="8" id="KW-1185">Reference proteome</keyword>
<dbReference type="InterPro" id="IPR025202">
    <property type="entry name" value="PLD-like_dom"/>
</dbReference>
<keyword evidence="4" id="KW-0964">Secreted</keyword>
<proteinExistence type="predicted"/>
<dbReference type="RefSeq" id="WP_108385390.1">
    <property type="nucleotide sequence ID" value="NZ_QBUD01000002.1"/>
</dbReference>
<comment type="subcellular location">
    <subcellularLocation>
        <location evidence="2">Secreted</location>
    </subcellularLocation>
</comment>
<evidence type="ECO:0000256" key="5">
    <source>
        <dbReference type="ARBA" id="ARBA00029594"/>
    </source>
</evidence>
<evidence type="ECO:0000256" key="2">
    <source>
        <dbReference type="ARBA" id="ARBA00004613"/>
    </source>
</evidence>
<dbReference type="SMART" id="SM00155">
    <property type="entry name" value="PLDc"/>
    <property type="match status" value="2"/>
</dbReference>
<dbReference type="PANTHER" id="PTHR21248:SF12">
    <property type="entry name" value="CARDIOLIPIN SYNTHASE C"/>
    <property type="match status" value="1"/>
</dbReference>